<dbReference type="VEuPathDB" id="FungiDB:BLGHR1_13313"/>
<evidence type="ECO:0000313" key="2">
    <source>
        <dbReference type="Proteomes" id="UP000275772"/>
    </source>
</evidence>
<accession>A0A383UQD6</accession>
<sequence>MRKNFIFKLVSVGQVHRIHSRFSRQGQKFYIYPLNPLKRDKNGIYKPMPCVVITEKCSVVAVYLGIFLKSKIRFRPKSKYNLC</sequence>
<protein>
    <submittedName>
        <fullName evidence="1">Uncharacterized protein</fullName>
    </submittedName>
</protein>
<gene>
    <name evidence="1" type="ORF">BLGHR1_13313</name>
</gene>
<name>A0A383UQD6_BLUHO</name>
<dbReference type="EMBL" id="UNSH01000042">
    <property type="protein sequence ID" value="SZF02531.1"/>
    <property type="molecule type" value="Genomic_DNA"/>
</dbReference>
<dbReference type="AlphaFoldDB" id="A0A383UQD6"/>
<organism evidence="1 2">
    <name type="scientific">Blumeria hordei</name>
    <name type="common">Barley powdery mildew</name>
    <name type="synonym">Blumeria graminis f. sp. hordei</name>
    <dbReference type="NCBI Taxonomy" id="2867405"/>
    <lineage>
        <taxon>Eukaryota</taxon>
        <taxon>Fungi</taxon>
        <taxon>Dikarya</taxon>
        <taxon>Ascomycota</taxon>
        <taxon>Pezizomycotina</taxon>
        <taxon>Leotiomycetes</taxon>
        <taxon>Erysiphales</taxon>
        <taxon>Erysiphaceae</taxon>
        <taxon>Blumeria</taxon>
    </lineage>
</organism>
<evidence type="ECO:0000313" key="1">
    <source>
        <dbReference type="EMBL" id="SZF02531.1"/>
    </source>
</evidence>
<reference evidence="1 2" key="1">
    <citation type="submission" date="2017-11" db="EMBL/GenBank/DDBJ databases">
        <authorList>
            <person name="Kracher B."/>
        </authorList>
    </citation>
    <scope>NUCLEOTIDE SEQUENCE [LARGE SCALE GENOMIC DNA]</scope>
    <source>
        <strain evidence="1 2">RACE1</strain>
    </source>
</reference>
<dbReference type="Proteomes" id="UP000275772">
    <property type="component" value="Unassembled WGS sequence"/>
</dbReference>
<proteinExistence type="predicted"/>